<sequence length="84" mass="10121">MSLIFEGDRLREVRKFRQMSITELAKSVGVSKQMISKYERNESVPSIEVYQKIISKLEFPLKFFQQKDKFNGKFYNQVSHLRWK</sequence>
<accession>A0A9Q8CBY6</accession>
<evidence type="ECO:0000313" key="3">
    <source>
        <dbReference type="EMBL" id="TDL95507.1"/>
    </source>
</evidence>
<evidence type="ECO:0000259" key="2">
    <source>
        <dbReference type="PROSITE" id="PS50943"/>
    </source>
</evidence>
<dbReference type="GO" id="GO:0005829">
    <property type="term" value="C:cytosol"/>
    <property type="evidence" value="ECO:0007669"/>
    <property type="project" value="TreeGrafter"/>
</dbReference>
<reference evidence="3 4" key="1">
    <citation type="submission" date="2019-01" db="EMBL/GenBank/DDBJ databases">
        <title>Draft genome sequences of the type strains of six Macrococcus species.</title>
        <authorList>
            <person name="Mazhar S."/>
            <person name="Altermann E."/>
            <person name="Hill C."/>
            <person name="Mcauliffe O."/>
        </authorList>
    </citation>
    <scope>NUCLEOTIDE SEQUENCE [LARGE SCALE GENOMIC DNA]</scope>
    <source>
        <strain evidence="3 4">ATCC 51828</strain>
    </source>
</reference>
<evidence type="ECO:0000313" key="4">
    <source>
        <dbReference type="Proteomes" id="UP000295280"/>
    </source>
</evidence>
<proteinExistence type="predicted"/>
<dbReference type="PANTHER" id="PTHR46797">
    <property type="entry name" value="HTH-TYPE TRANSCRIPTIONAL REGULATOR"/>
    <property type="match status" value="1"/>
</dbReference>
<dbReference type="GO" id="GO:0003700">
    <property type="term" value="F:DNA-binding transcription factor activity"/>
    <property type="evidence" value="ECO:0007669"/>
    <property type="project" value="TreeGrafter"/>
</dbReference>
<dbReference type="EMBL" id="SCWD01000006">
    <property type="protein sequence ID" value="TDL95507.1"/>
    <property type="molecule type" value="Genomic_DNA"/>
</dbReference>
<protein>
    <submittedName>
        <fullName evidence="3">XRE family transcriptional regulator</fullName>
    </submittedName>
</protein>
<comment type="caution">
    <text evidence="3">The sequence shown here is derived from an EMBL/GenBank/DDBJ whole genome shotgun (WGS) entry which is preliminary data.</text>
</comment>
<dbReference type="PANTHER" id="PTHR46797:SF1">
    <property type="entry name" value="METHYLPHOSPHONATE SYNTHASE"/>
    <property type="match status" value="1"/>
</dbReference>
<feature type="domain" description="HTH cro/C1-type" evidence="2">
    <location>
        <begin position="10"/>
        <end position="64"/>
    </location>
</feature>
<dbReference type="SUPFAM" id="SSF47413">
    <property type="entry name" value="lambda repressor-like DNA-binding domains"/>
    <property type="match status" value="1"/>
</dbReference>
<dbReference type="OrthoDB" id="9816277at2"/>
<dbReference type="InterPro" id="IPR001387">
    <property type="entry name" value="Cro/C1-type_HTH"/>
</dbReference>
<name>A0A9Q8CBY6_9STAP</name>
<keyword evidence="4" id="KW-1185">Reference proteome</keyword>
<dbReference type="Gene3D" id="1.10.260.40">
    <property type="entry name" value="lambda repressor-like DNA-binding domains"/>
    <property type="match status" value="1"/>
</dbReference>
<dbReference type="SMART" id="SM00530">
    <property type="entry name" value="HTH_XRE"/>
    <property type="match status" value="1"/>
</dbReference>
<dbReference type="Proteomes" id="UP000295280">
    <property type="component" value="Unassembled WGS sequence"/>
</dbReference>
<dbReference type="Pfam" id="PF01381">
    <property type="entry name" value="HTH_3"/>
    <property type="match status" value="1"/>
</dbReference>
<dbReference type="GO" id="GO:0003677">
    <property type="term" value="F:DNA binding"/>
    <property type="evidence" value="ECO:0007669"/>
    <property type="project" value="UniProtKB-KW"/>
</dbReference>
<dbReference type="InterPro" id="IPR050807">
    <property type="entry name" value="TransReg_Diox_bact_type"/>
</dbReference>
<keyword evidence="1" id="KW-0238">DNA-binding</keyword>
<gene>
    <name evidence="3" type="ORF">ERX40_10005</name>
</gene>
<evidence type="ECO:0000256" key="1">
    <source>
        <dbReference type="ARBA" id="ARBA00023125"/>
    </source>
</evidence>
<dbReference type="InterPro" id="IPR010982">
    <property type="entry name" value="Lambda_DNA-bd_dom_sf"/>
</dbReference>
<dbReference type="CDD" id="cd00093">
    <property type="entry name" value="HTH_XRE"/>
    <property type="match status" value="1"/>
</dbReference>
<organism evidence="3 4">
    <name type="scientific">Macrococcus carouselicus</name>
    <dbReference type="NCBI Taxonomy" id="69969"/>
    <lineage>
        <taxon>Bacteria</taxon>
        <taxon>Bacillati</taxon>
        <taxon>Bacillota</taxon>
        <taxon>Bacilli</taxon>
        <taxon>Bacillales</taxon>
        <taxon>Staphylococcaceae</taxon>
        <taxon>Macrococcus</taxon>
    </lineage>
</organism>
<dbReference type="PROSITE" id="PS50943">
    <property type="entry name" value="HTH_CROC1"/>
    <property type="match status" value="1"/>
</dbReference>
<dbReference type="RefSeq" id="WP_133418355.1">
    <property type="nucleotide sequence ID" value="NZ_SCWD01000006.1"/>
</dbReference>
<dbReference type="AlphaFoldDB" id="A0A9Q8CBY6"/>